<feature type="domain" description="J" evidence="7">
    <location>
        <begin position="35"/>
        <end position="99"/>
    </location>
</feature>
<dbReference type="InterPro" id="IPR018253">
    <property type="entry name" value="DnaJ_domain_CS"/>
</dbReference>
<dbReference type="GO" id="GO:0051787">
    <property type="term" value="F:misfolded protein binding"/>
    <property type="evidence" value="ECO:0007669"/>
    <property type="project" value="TreeGrafter"/>
</dbReference>
<dbReference type="SMART" id="SM00271">
    <property type="entry name" value="DnaJ"/>
    <property type="match status" value="1"/>
</dbReference>
<evidence type="ECO:0000313" key="8">
    <source>
        <dbReference type="Ensembl" id="ENSPFOP00000026003.1"/>
    </source>
</evidence>
<feature type="chain" id="PRO_5001919914" description="DnaJ homolog subfamily B member 9" evidence="6">
    <location>
        <begin position="30"/>
        <end position="185"/>
    </location>
</feature>
<dbReference type="PRINTS" id="PR00625">
    <property type="entry name" value="JDOMAIN"/>
</dbReference>
<keyword evidence="9" id="KW-1185">Reference proteome</keyword>
<dbReference type="GO" id="GO:0005783">
    <property type="term" value="C:endoplasmic reticulum"/>
    <property type="evidence" value="ECO:0007669"/>
    <property type="project" value="TreeGrafter"/>
</dbReference>
<comment type="function">
    <text evidence="4">Co-chaperone for Hsp70 protein HSPA5/BiP that acts as a key repressor of the ERN1/IRE1-mediated unfolded protein response (UPR). J domain-containing co-chaperones stimulate the ATPase activity of Hsp70 proteins and are required for efficient substrate recognition by Hsp70 proteins. In the unstressed endoplasmic reticulum, interacts with the luminal region of ERN1/IRE1 and selectively recruits HSPA5/BiP: HSPA5/BiP disrupts the dimerization of the active ERN1/IRE1 luminal region, thereby inactivating ERN1/IRE1. Also involved in endoplasmic reticulum-associated degradation (ERAD) of misfolded proteins. Required for survival of B-cell progenitors and normal antibody production.</text>
</comment>
<feature type="signal peptide" evidence="6">
    <location>
        <begin position="1"/>
        <end position="29"/>
    </location>
</feature>
<name>A0A096M3L2_POEFO</name>
<evidence type="ECO:0000256" key="6">
    <source>
        <dbReference type="SAM" id="SignalP"/>
    </source>
</evidence>
<evidence type="ECO:0000256" key="4">
    <source>
        <dbReference type="ARBA" id="ARBA00045428"/>
    </source>
</evidence>
<keyword evidence="1" id="KW-0143">Chaperone</keyword>
<dbReference type="AlphaFoldDB" id="A0A096M3L2"/>
<dbReference type="PROSITE" id="PS50076">
    <property type="entry name" value="DNAJ_2"/>
    <property type="match status" value="1"/>
</dbReference>
<dbReference type="InterPro" id="IPR051948">
    <property type="entry name" value="Hsp70_co-chaperone_J-domain"/>
</dbReference>
<sequence>MAGRGVFHRIRACLVLLLLCLTEDQQASASETVRSFYDTLNVERTASDTQIKKSFRSLAVRYHPDKNKSAQAETTFREIAEAYAVLSDKKKRRLYDSVGHEAFLENQASFEDEDEDEDETSFHFSFSDFFQDFHDGAFMDEPHIHWSFFQEEEEGEEYIHDGHYSSEESTFSFYFDDENEEEHYY</sequence>
<protein>
    <recommendedName>
        <fullName evidence="2">DnaJ homolog subfamily B member 9</fullName>
    </recommendedName>
    <alternativeName>
        <fullName evidence="3">Endoplasmic reticulum DNA J domain-containing protein 4</fullName>
    </alternativeName>
</protein>
<organism evidence="8 9">
    <name type="scientific">Poecilia formosa</name>
    <name type="common">Amazon molly</name>
    <name type="synonym">Limia formosa</name>
    <dbReference type="NCBI Taxonomy" id="48698"/>
    <lineage>
        <taxon>Eukaryota</taxon>
        <taxon>Metazoa</taxon>
        <taxon>Chordata</taxon>
        <taxon>Craniata</taxon>
        <taxon>Vertebrata</taxon>
        <taxon>Euteleostomi</taxon>
        <taxon>Actinopterygii</taxon>
        <taxon>Neopterygii</taxon>
        <taxon>Teleostei</taxon>
        <taxon>Neoteleostei</taxon>
        <taxon>Acanthomorphata</taxon>
        <taxon>Ovalentaria</taxon>
        <taxon>Atherinomorphae</taxon>
        <taxon>Cyprinodontiformes</taxon>
        <taxon>Poeciliidae</taxon>
        <taxon>Poeciliinae</taxon>
        <taxon>Poecilia</taxon>
    </lineage>
</organism>
<evidence type="ECO:0000259" key="7">
    <source>
        <dbReference type="PROSITE" id="PS50076"/>
    </source>
</evidence>
<dbReference type="GO" id="GO:0036503">
    <property type="term" value="P:ERAD pathway"/>
    <property type="evidence" value="ECO:0007669"/>
    <property type="project" value="TreeGrafter"/>
</dbReference>
<dbReference type="SUPFAM" id="SSF46565">
    <property type="entry name" value="Chaperone J-domain"/>
    <property type="match status" value="1"/>
</dbReference>
<proteinExistence type="predicted"/>
<evidence type="ECO:0000256" key="2">
    <source>
        <dbReference type="ARBA" id="ARBA00040158"/>
    </source>
</evidence>
<dbReference type="GeneID" id="103147628"/>
<evidence type="ECO:0000256" key="3">
    <source>
        <dbReference type="ARBA" id="ARBA00041533"/>
    </source>
</evidence>
<dbReference type="Pfam" id="PF00226">
    <property type="entry name" value="DnaJ"/>
    <property type="match status" value="1"/>
</dbReference>
<dbReference type="Ensembl" id="ENSPFOT00000023260.1">
    <property type="protein sequence ID" value="ENSPFOP00000026003.1"/>
    <property type="gene ID" value="ENSPFOG00000023050.1"/>
</dbReference>
<reference evidence="8" key="2">
    <citation type="submission" date="2025-08" db="UniProtKB">
        <authorList>
            <consortium name="Ensembl"/>
        </authorList>
    </citation>
    <scope>IDENTIFICATION</scope>
</reference>
<reference evidence="8" key="3">
    <citation type="submission" date="2025-09" db="UniProtKB">
        <authorList>
            <consortium name="Ensembl"/>
        </authorList>
    </citation>
    <scope>IDENTIFICATION</scope>
</reference>
<dbReference type="RefSeq" id="XP_007566130.1">
    <property type="nucleotide sequence ID" value="XM_007566068.2"/>
</dbReference>
<dbReference type="InterPro" id="IPR001623">
    <property type="entry name" value="DnaJ_domain"/>
</dbReference>
<comment type="subunit">
    <text evidence="5">Interacts with HSPA5/BiP; interaction is direct. Interacts with ERN1/IRE1 (via the luminal region). Interacts with DERL1.</text>
</comment>
<evidence type="ECO:0000256" key="1">
    <source>
        <dbReference type="ARBA" id="ARBA00023186"/>
    </source>
</evidence>
<reference evidence="9" key="1">
    <citation type="submission" date="2013-10" db="EMBL/GenBank/DDBJ databases">
        <authorList>
            <person name="Schartl M."/>
            <person name="Warren W."/>
        </authorList>
    </citation>
    <scope>NUCLEOTIDE SEQUENCE [LARGE SCALE GENOMIC DNA]</scope>
    <source>
        <strain evidence="9">female</strain>
    </source>
</reference>
<dbReference type="InterPro" id="IPR036869">
    <property type="entry name" value="J_dom_sf"/>
</dbReference>
<dbReference type="CDD" id="cd06257">
    <property type="entry name" value="DnaJ"/>
    <property type="match status" value="1"/>
</dbReference>
<dbReference type="PANTHER" id="PTHR44360:SF1">
    <property type="entry name" value="DNAJ HOMOLOG SUBFAMILY B MEMBER 9"/>
    <property type="match status" value="1"/>
</dbReference>
<evidence type="ECO:0000256" key="5">
    <source>
        <dbReference type="ARBA" id="ARBA00046365"/>
    </source>
</evidence>
<evidence type="ECO:0000313" key="9">
    <source>
        <dbReference type="Proteomes" id="UP000028760"/>
    </source>
</evidence>
<dbReference type="Gene3D" id="1.10.287.110">
    <property type="entry name" value="DnaJ domain"/>
    <property type="match status" value="1"/>
</dbReference>
<accession>A0A096M3L2</accession>
<dbReference type="PANTHER" id="PTHR44360">
    <property type="entry name" value="DNAJ HOMOLOG SUBFAMILY B MEMBER 9"/>
    <property type="match status" value="1"/>
</dbReference>
<dbReference type="Proteomes" id="UP000028760">
    <property type="component" value="Unassembled WGS sequence"/>
</dbReference>
<dbReference type="GeneTree" id="ENSGT00940000166994"/>
<dbReference type="PROSITE" id="PS00636">
    <property type="entry name" value="DNAJ_1"/>
    <property type="match status" value="1"/>
</dbReference>
<dbReference type="KEGG" id="pfor:103147628"/>
<dbReference type="GO" id="GO:0051087">
    <property type="term" value="F:protein-folding chaperone binding"/>
    <property type="evidence" value="ECO:0007669"/>
    <property type="project" value="TreeGrafter"/>
</dbReference>
<dbReference type="EMBL" id="AYCK01011153">
    <property type="status" value="NOT_ANNOTATED_CDS"/>
    <property type="molecule type" value="Genomic_DNA"/>
</dbReference>
<keyword evidence="6" id="KW-0732">Signal</keyword>